<gene>
    <name evidence="7" type="ORF">GOALK_095_00160</name>
</gene>
<keyword evidence="1" id="KW-0805">Transcription regulation</keyword>
<dbReference type="PANTHER" id="PTHR30055:SF234">
    <property type="entry name" value="HTH-TYPE TRANSCRIPTIONAL REGULATOR BETI"/>
    <property type="match status" value="1"/>
</dbReference>
<dbReference type="RefSeq" id="WP_006360028.1">
    <property type="nucleotide sequence ID" value="NZ_BACI01000095.1"/>
</dbReference>
<dbReference type="Proteomes" id="UP000003558">
    <property type="component" value="Unassembled WGS sequence"/>
</dbReference>
<dbReference type="AlphaFoldDB" id="F9VZ93"/>
<feature type="domain" description="HTH tetR-type" evidence="6">
    <location>
        <begin position="223"/>
        <end position="283"/>
    </location>
</feature>
<dbReference type="PRINTS" id="PR00455">
    <property type="entry name" value="HTHTETR"/>
</dbReference>
<evidence type="ECO:0000313" key="7">
    <source>
        <dbReference type="EMBL" id="GAA13932.1"/>
    </source>
</evidence>
<dbReference type="PROSITE" id="PS01081">
    <property type="entry name" value="HTH_TETR_1"/>
    <property type="match status" value="1"/>
</dbReference>
<accession>F9VZ93</accession>
<evidence type="ECO:0000313" key="8">
    <source>
        <dbReference type="Proteomes" id="UP000003558"/>
    </source>
</evidence>
<organism evidence="7 8">
    <name type="scientific">Gordonia alkanivorans NBRC 16433</name>
    <dbReference type="NCBI Taxonomy" id="1027371"/>
    <lineage>
        <taxon>Bacteria</taxon>
        <taxon>Bacillati</taxon>
        <taxon>Actinomycetota</taxon>
        <taxon>Actinomycetes</taxon>
        <taxon>Mycobacteriales</taxon>
        <taxon>Gordoniaceae</taxon>
        <taxon>Gordonia</taxon>
    </lineage>
</organism>
<dbReference type="InterPro" id="IPR050109">
    <property type="entry name" value="HTH-type_TetR-like_transc_reg"/>
</dbReference>
<dbReference type="eggNOG" id="COG1309">
    <property type="taxonomic scope" value="Bacteria"/>
</dbReference>
<comment type="caution">
    <text evidence="7">The sequence shown here is derived from an EMBL/GenBank/DDBJ whole genome shotgun (WGS) entry which is preliminary data.</text>
</comment>
<evidence type="ECO:0000259" key="6">
    <source>
        <dbReference type="PROSITE" id="PS50977"/>
    </source>
</evidence>
<feature type="domain" description="HTH tetR-type" evidence="6">
    <location>
        <begin position="23"/>
        <end position="83"/>
    </location>
</feature>
<keyword evidence="3" id="KW-0804">Transcription</keyword>
<keyword evidence="2 4" id="KW-0238">DNA-binding</keyword>
<evidence type="ECO:0000256" key="4">
    <source>
        <dbReference type="PROSITE-ProRule" id="PRU00335"/>
    </source>
</evidence>
<feature type="DNA-binding region" description="H-T-H motif" evidence="4">
    <location>
        <begin position="46"/>
        <end position="65"/>
    </location>
</feature>
<dbReference type="InterPro" id="IPR001647">
    <property type="entry name" value="HTH_TetR"/>
</dbReference>
<feature type="region of interest" description="Disordered" evidence="5">
    <location>
        <begin position="1"/>
        <end position="22"/>
    </location>
</feature>
<dbReference type="GO" id="GO:0000976">
    <property type="term" value="F:transcription cis-regulatory region binding"/>
    <property type="evidence" value="ECO:0007669"/>
    <property type="project" value="TreeGrafter"/>
</dbReference>
<dbReference type="InterPro" id="IPR023772">
    <property type="entry name" value="DNA-bd_HTH_TetR-type_CS"/>
</dbReference>
<dbReference type="PROSITE" id="PS50977">
    <property type="entry name" value="HTH_TETR_2"/>
    <property type="match status" value="2"/>
</dbReference>
<dbReference type="EMBL" id="BACI01000095">
    <property type="protein sequence ID" value="GAA13932.1"/>
    <property type="molecule type" value="Genomic_DNA"/>
</dbReference>
<dbReference type="STRING" id="1027371.GOALK_095_00160"/>
<evidence type="ECO:0000256" key="1">
    <source>
        <dbReference type="ARBA" id="ARBA00023015"/>
    </source>
</evidence>
<evidence type="ECO:0000256" key="5">
    <source>
        <dbReference type="SAM" id="MobiDB-lite"/>
    </source>
</evidence>
<dbReference type="PANTHER" id="PTHR30055">
    <property type="entry name" value="HTH-TYPE TRANSCRIPTIONAL REGULATOR RUTR"/>
    <property type="match status" value="1"/>
</dbReference>
<name>F9VZ93_9ACTN</name>
<feature type="DNA-binding region" description="H-T-H motif" evidence="4">
    <location>
        <begin position="246"/>
        <end position="265"/>
    </location>
</feature>
<reference evidence="7 8" key="1">
    <citation type="submission" date="2011-05" db="EMBL/GenBank/DDBJ databases">
        <title>Whole genome shotgun sequence of Gordonia alkanivorans NBRC 16433.</title>
        <authorList>
            <person name="Hosoyama A."/>
            <person name="Nakamura S."/>
            <person name="Takarada H."/>
            <person name="Tsuchikane K."/>
            <person name="Yamazaki S."/>
            <person name="Fujita N."/>
        </authorList>
    </citation>
    <scope>NUCLEOTIDE SEQUENCE [LARGE SCALE GENOMIC DNA]</scope>
    <source>
        <strain evidence="7 8">NBRC 16433</strain>
    </source>
</reference>
<evidence type="ECO:0000256" key="3">
    <source>
        <dbReference type="ARBA" id="ARBA00023163"/>
    </source>
</evidence>
<evidence type="ECO:0000256" key="2">
    <source>
        <dbReference type="ARBA" id="ARBA00023125"/>
    </source>
</evidence>
<dbReference type="Pfam" id="PF00440">
    <property type="entry name" value="TetR_N"/>
    <property type="match status" value="2"/>
</dbReference>
<dbReference type="Gene3D" id="1.10.357.10">
    <property type="entry name" value="Tetracycline Repressor, domain 2"/>
    <property type="match status" value="2"/>
</dbReference>
<dbReference type="GO" id="GO:0003700">
    <property type="term" value="F:DNA-binding transcription factor activity"/>
    <property type="evidence" value="ECO:0007669"/>
    <property type="project" value="TreeGrafter"/>
</dbReference>
<dbReference type="SUPFAM" id="SSF46689">
    <property type="entry name" value="Homeodomain-like"/>
    <property type="match status" value="2"/>
</dbReference>
<protein>
    <submittedName>
        <fullName evidence="7">Putative TetR family transcriptional regulator</fullName>
    </submittedName>
</protein>
<dbReference type="InterPro" id="IPR009057">
    <property type="entry name" value="Homeodomain-like_sf"/>
</dbReference>
<sequence>MSSTPHDPDSGPGPAGGRANPRGLRAEQIVRAATTLFQDAGYRNVSIEQIGAAVGLTGPAVYRHFPGKHDILVQALLTQVDLVDDLVREADAYGETPQAQLWRFLDRLGDQTTNHDVSILWRREQRHLHPAQLADMRVYFTKFGDYIADKVATVRPDLPAVDARLLGFAVLSLYSNTSVIRGTMPPAHVMQIQRAVARSIVGCQLPAPGPDASPPTPATRRPADRHERILDAATALFAERGFHDVRIDDIARAADISVATFYQQIPGKTEVLRAILVRALEGVLFLTTHALDGVEPRDALDVLISLHVRQSLGVHGRIIPIFTRDLVYLPEADQNALRAAQRAYIAEWAVAIRARSPELSESDAAGLTRAFIGVSGDVVQVPELRARPGISAALAALATAILQPADLLSDG</sequence>
<dbReference type="Gene3D" id="1.10.10.60">
    <property type="entry name" value="Homeodomain-like"/>
    <property type="match status" value="2"/>
</dbReference>
<proteinExistence type="predicted"/>